<dbReference type="Proteomes" id="UP001153328">
    <property type="component" value="Unassembled WGS sequence"/>
</dbReference>
<accession>A0A9W4GWB0</accession>
<protein>
    <submittedName>
        <fullName evidence="2">Uncharacterized protein</fullName>
    </submittedName>
</protein>
<dbReference type="EMBL" id="CAJVAX010000001">
    <property type="protein sequence ID" value="CAG7604397.1"/>
    <property type="molecule type" value="Genomic_DNA"/>
</dbReference>
<name>A0A9W4GWB0_9ACTN</name>
<proteinExistence type="predicted"/>
<evidence type="ECO:0000256" key="1">
    <source>
        <dbReference type="SAM" id="MobiDB-lite"/>
    </source>
</evidence>
<keyword evidence="3" id="KW-1185">Reference proteome</keyword>
<evidence type="ECO:0000313" key="2">
    <source>
        <dbReference type="EMBL" id="CAG7604397.1"/>
    </source>
</evidence>
<feature type="region of interest" description="Disordered" evidence="1">
    <location>
        <begin position="172"/>
        <end position="286"/>
    </location>
</feature>
<organism evidence="2 3">
    <name type="scientific">Actinacidiphila bryophytorum</name>
    <dbReference type="NCBI Taxonomy" id="1436133"/>
    <lineage>
        <taxon>Bacteria</taxon>
        <taxon>Bacillati</taxon>
        <taxon>Actinomycetota</taxon>
        <taxon>Actinomycetes</taxon>
        <taxon>Kitasatosporales</taxon>
        <taxon>Streptomycetaceae</taxon>
        <taxon>Actinacidiphila</taxon>
    </lineage>
</organism>
<feature type="compositionally biased region" description="Basic residues" evidence="1">
    <location>
        <begin position="222"/>
        <end position="235"/>
    </location>
</feature>
<evidence type="ECO:0000313" key="3">
    <source>
        <dbReference type="Proteomes" id="UP001153328"/>
    </source>
</evidence>
<feature type="compositionally biased region" description="Basic and acidic residues" evidence="1">
    <location>
        <begin position="277"/>
        <end position="286"/>
    </location>
</feature>
<dbReference type="AlphaFoldDB" id="A0A9W4GWB0"/>
<gene>
    <name evidence="2" type="ORF">SBRY_10713</name>
</gene>
<sequence>MRGGHVRRWSVLALQGALLHGDPLCLPVRVRDREFDDEDVEEHVTAVAFAGHVHFPADDVLAVDLRLVVAEPDLHRALRTALRGTAVTEDGTVKAVGSTECLFPVDVALHEVAGIGERVARGVREQRRVLRRLLDDGVVDRLEVVGRRGQRGVLCGVLGHRPVEDDLHVRRQRDRGIQLQRRARLRTRGGRRRRRGGRGRRAAGRGRRDRRGVTGAGTAAARRQRAGGNHRHRADRYRASPSHRPAPPIAVLPRAPTGHAEYTHSPTGPRIQANHGTDGRRAAREV</sequence>
<reference evidence="2" key="1">
    <citation type="submission" date="2021-06" db="EMBL/GenBank/DDBJ databases">
        <authorList>
            <person name="Arsene-Ploetze F."/>
        </authorList>
    </citation>
    <scope>NUCLEOTIDE SEQUENCE</scope>
    <source>
        <strain evidence="2">SBRY1</strain>
    </source>
</reference>
<comment type="caution">
    <text evidence="2">The sequence shown here is derived from an EMBL/GenBank/DDBJ whole genome shotgun (WGS) entry which is preliminary data.</text>
</comment>
<feature type="compositionally biased region" description="Basic residues" evidence="1">
    <location>
        <begin position="181"/>
        <end position="210"/>
    </location>
</feature>